<dbReference type="Gene3D" id="3.30.565.10">
    <property type="entry name" value="Histidine kinase-like ATPase, C-terminal domain"/>
    <property type="match status" value="1"/>
</dbReference>
<keyword evidence="1" id="KW-0378">Hydrolase</keyword>
<dbReference type="Proteomes" id="UP001061298">
    <property type="component" value="Chromosome"/>
</dbReference>
<dbReference type="InterPro" id="IPR003594">
    <property type="entry name" value="HATPase_dom"/>
</dbReference>
<dbReference type="NCBIfam" id="TIGR00229">
    <property type="entry name" value="sensory_box"/>
    <property type="match status" value="1"/>
</dbReference>
<reference evidence="3" key="1">
    <citation type="submission" date="2022-10" db="EMBL/GenBank/DDBJ databases">
        <authorList>
            <person name="Mo P."/>
        </authorList>
    </citation>
    <scope>NUCLEOTIDE SEQUENCE</scope>
    <source>
        <strain evidence="3">HUAS 13-4</strain>
    </source>
</reference>
<dbReference type="SMART" id="SM00065">
    <property type="entry name" value="GAF"/>
    <property type="match status" value="1"/>
</dbReference>
<accession>A0ABY6DU25</accession>
<dbReference type="InterPro" id="IPR001932">
    <property type="entry name" value="PPM-type_phosphatase-like_dom"/>
</dbReference>
<dbReference type="Pfam" id="PF13581">
    <property type="entry name" value="HATPase_c_2"/>
    <property type="match status" value="1"/>
</dbReference>
<keyword evidence="4" id="KW-1185">Reference proteome</keyword>
<dbReference type="Pfam" id="PF00989">
    <property type="entry name" value="PAS"/>
    <property type="match status" value="1"/>
</dbReference>
<feature type="domain" description="PAS" evidence="2">
    <location>
        <begin position="1"/>
        <end position="37"/>
    </location>
</feature>
<dbReference type="InterPro" id="IPR013767">
    <property type="entry name" value="PAS_fold"/>
</dbReference>
<dbReference type="PANTHER" id="PTHR43156:SF2">
    <property type="entry name" value="STAGE II SPORULATION PROTEIN E"/>
    <property type="match status" value="1"/>
</dbReference>
<evidence type="ECO:0000313" key="4">
    <source>
        <dbReference type="Proteomes" id="UP001061298"/>
    </source>
</evidence>
<dbReference type="Pfam" id="PF07228">
    <property type="entry name" value="SpoIIE"/>
    <property type="match status" value="1"/>
</dbReference>
<dbReference type="CDD" id="cd16936">
    <property type="entry name" value="HATPase_RsbW-like"/>
    <property type="match status" value="1"/>
</dbReference>
<dbReference type="InterPro" id="IPR013656">
    <property type="entry name" value="PAS_4"/>
</dbReference>
<dbReference type="SUPFAM" id="SSF55785">
    <property type="entry name" value="PYP-like sensor domain (PAS domain)"/>
    <property type="match status" value="2"/>
</dbReference>
<dbReference type="CDD" id="cd00130">
    <property type="entry name" value="PAS"/>
    <property type="match status" value="2"/>
</dbReference>
<dbReference type="PROSITE" id="PS50112">
    <property type="entry name" value="PAS"/>
    <property type="match status" value="1"/>
</dbReference>
<sequence>MLDGDVLMRIDESGRVVEWCRSAQELFGWSADDAVGQPVAALVSEAATEDPWRRRRIDDVGPVLVKPVLTDASVVWEVRATAAAASGHDLTILQTMFTRAPMSLLVLDDQLRIIYINPVVRPTVTASRAPVGELLGRVFTEVYPLENPAEEEAAARRVLDTGRPEMNRLFRAVQGPTRRRRNVYSVSYVRLEGPRGEVLGVLASGADVTDRERALWRLSVLEEVRKRVGERLDVIAVCEELVDTVVPAFCGIAAVEVIEDVVRGEAPPLVPIERDVPVRRAAFRGRLSAYPAGDVRLLPFGTPFSRVLTDLRPRLLSVDEDSLWLAADPACRDAIRRSGAHSLIVAPLALRGEALGVVSFYRHEDEEPFGEEDIAVAADVCAHAALCIDNARRYARERTIAAIVQRRLLPQRPHALATVDISHLHLPGPEGGGAWFDAIPLAGGRTALIVGEVAGRGMAAATTMGQLRTVIHSLAALDLAPDEMMARLDDTAARLATERAALPPGDPLHREPLTAGCLIAVYDPVELTCTIVRAGLPEPVALLPDGTSTTLPVPAGPPLADTGNAPFPATTVDLPAGSTLAVSTAALAEKVLTPSAPLRSLLDESRDRTLSDLCDHIAYALTNNRPTGETLMLLARVRAIPTDDVLTCPLPAGPEAAPLARAAVRDRLATWNIDEETAFTTELIASELVGNAIRYGSPPFQLRLIHDQVLTCEVRDAVPSAPHVKHARTVDERGRGLFIIASLADHWGTRYHEGGKTVWAQQSTNRAAASSRMR</sequence>
<dbReference type="SMART" id="SM00331">
    <property type="entry name" value="PP2C_SIG"/>
    <property type="match status" value="1"/>
</dbReference>
<dbReference type="Pfam" id="PF01590">
    <property type="entry name" value="GAF"/>
    <property type="match status" value="1"/>
</dbReference>
<dbReference type="InterPro" id="IPR000014">
    <property type="entry name" value="PAS"/>
</dbReference>
<dbReference type="InterPro" id="IPR029016">
    <property type="entry name" value="GAF-like_dom_sf"/>
</dbReference>
<dbReference type="InterPro" id="IPR036890">
    <property type="entry name" value="HATPase_C_sf"/>
</dbReference>
<organism evidence="3 4">
    <name type="scientific">Streptomyces cynarae</name>
    <dbReference type="NCBI Taxonomy" id="2981134"/>
    <lineage>
        <taxon>Bacteria</taxon>
        <taxon>Bacillati</taxon>
        <taxon>Actinomycetota</taxon>
        <taxon>Actinomycetes</taxon>
        <taxon>Kitasatosporales</taxon>
        <taxon>Streptomycetaceae</taxon>
        <taxon>Streptomyces</taxon>
    </lineage>
</organism>
<dbReference type="Gene3D" id="3.30.450.20">
    <property type="entry name" value="PAS domain"/>
    <property type="match status" value="2"/>
</dbReference>
<dbReference type="EMBL" id="CP106793">
    <property type="protein sequence ID" value="UXY17870.1"/>
    <property type="molecule type" value="Genomic_DNA"/>
</dbReference>
<name>A0ABY6DU25_9ACTN</name>
<dbReference type="RefSeq" id="WP_263227982.1">
    <property type="nucleotide sequence ID" value="NZ_CP106793.1"/>
</dbReference>
<dbReference type="InterPro" id="IPR036457">
    <property type="entry name" value="PPM-type-like_dom_sf"/>
</dbReference>
<dbReference type="SUPFAM" id="SSF55781">
    <property type="entry name" value="GAF domain-like"/>
    <property type="match status" value="1"/>
</dbReference>
<dbReference type="SUPFAM" id="SSF55874">
    <property type="entry name" value="ATPase domain of HSP90 chaperone/DNA topoisomerase II/histidine kinase"/>
    <property type="match status" value="1"/>
</dbReference>
<evidence type="ECO:0000259" key="2">
    <source>
        <dbReference type="PROSITE" id="PS50112"/>
    </source>
</evidence>
<dbReference type="InterPro" id="IPR052016">
    <property type="entry name" value="Bact_Sigma-Reg"/>
</dbReference>
<gene>
    <name evidence="3" type="ORF">N8I84_03310</name>
</gene>
<dbReference type="Pfam" id="PF08448">
    <property type="entry name" value="PAS_4"/>
    <property type="match status" value="1"/>
</dbReference>
<protein>
    <submittedName>
        <fullName evidence="3">SpoIIE family protein phosphatase</fullName>
    </submittedName>
</protein>
<evidence type="ECO:0000256" key="1">
    <source>
        <dbReference type="ARBA" id="ARBA00022801"/>
    </source>
</evidence>
<dbReference type="Gene3D" id="3.30.450.40">
    <property type="match status" value="1"/>
</dbReference>
<evidence type="ECO:0000313" key="3">
    <source>
        <dbReference type="EMBL" id="UXY17870.1"/>
    </source>
</evidence>
<proteinExistence type="predicted"/>
<dbReference type="InterPro" id="IPR035965">
    <property type="entry name" value="PAS-like_dom_sf"/>
</dbReference>
<dbReference type="Gene3D" id="3.60.40.10">
    <property type="entry name" value="PPM-type phosphatase domain"/>
    <property type="match status" value="1"/>
</dbReference>
<dbReference type="PANTHER" id="PTHR43156">
    <property type="entry name" value="STAGE II SPORULATION PROTEIN E-RELATED"/>
    <property type="match status" value="1"/>
</dbReference>
<dbReference type="InterPro" id="IPR003018">
    <property type="entry name" value="GAF"/>
</dbReference>